<reference evidence="2 3" key="1">
    <citation type="submission" date="2013-04" db="EMBL/GenBank/DDBJ databases">
        <title>Zunongwangia sp. 22II14-10F7 Genome Sequencing.</title>
        <authorList>
            <person name="Lai Q."/>
            <person name="Shao Z."/>
        </authorList>
    </citation>
    <scope>NUCLEOTIDE SEQUENCE [LARGE SCALE GENOMIC DNA]</scope>
    <source>
        <strain evidence="2 3">22II14-10F7</strain>
    </source>
</reference>
<accession>A0A1Y1T8N0</accession>
<dbReference type="PANTHER" id="PTHR36836">
    <property type="entry name" value="COLANIC ACID BIOSYNTHESIS PROTEIN WCAK"/>
    <property type="match status" value="1"/>
</dbReference>
<evidence type="ECO:0000259" key="1">
    <source>
        <dbReference type="Pfam" id="PF04230"/>
    </source>
</evidence>
<proteinExistence type="predicted"/>
<feature type="domain" description="Polysaccharide pyruvyl transferase" evidence="1">
    <location>
        <begin position="18"/>
        <end position="323"/>
    </location>
</feature>
<dbReference type="RefSeq" id="WP_084839907.1">
    <property type="nucleotide sequence ID" value="NZ_ARYN01000001.1"/>
</dbReference>
<evidence type="ECO:0000313" key="2">
    <source>
        <dbReference type="EMBL" id="ORL47418.1"/>
    </source>
</evidence>
<dbReference type="STRING" id="1185767.IIF7_01615"/>
<keyword evidence="3" id="KW-1185">Reference proteome</keyword>
<dbReference type="EMBL" id="ARYN01000001">
    <property type="protein sequence ID" value="ORL47418.1"/>
    <property type="molecule type" value="Genomic_DNA"/>
</dbReference>
<protein>
    <recommendedName>
        <fullName evidence="1">Polysaccharide pyruvyl transferase domain-containing protein</fullName>
    </recommendedName>
</protein>
<sequence>MSGNRKILHFLSASDRINYGDLLFPIIFKKMLEIHKIEVDFDNYGIVNSDLSHFGALPTKSYKKFQEAVNKTKGNIIVGGGEVFFPNWRTLYSFINPYYAYVLKFKIFRKLDQKINLPKILLSKHSSIIPFVPIKGSSELFFNSVGGRFYGESKQNVIVANLLREANFISVRDKRTKESLNTYNINSVLVPDSAILMSELFSLNFLKSKISEVSNLERKKYLFLQLGINKGPKEINEFANQLLKQASNMDLDIILCPIGMAPNHEDHRILEEINKVSNRFKMIIPRDIYDIMYLIANAKIFIGTSLHGIITAQSFNIPFVALNKKIEKTQVYINTWMPYYQNYILDFDEINQLEILLNKWNSKNLEDYTREQKMLANKNLTTIFSKLV</sequence>
<gene>
    <name evidence="2" type="ORF">IIF7_01615</name>
</gene>
<dbReference type="OrthoDB" id="1425928at2"/>
<dbReference type="Pfam" id="PF04230">
    <property type="entry name" value="PS_pyruv_trans"/>
    <property type="match status" value="1"/>
</dbReference>
<dbReference type="InterPro" id="IPR007345">
    <property type="entry name" value="Polysacch_pyruvyl_Trfase"/>
</dbReference>
<name>A0A1Y1T8N0_9FLAO</name>
<dbReference type="PANTHER" id="PTHR36836:SF1">
    <property type="entry name" value="COLANIC ACID BIOSYNTHESIS PROTEIN WCAK"/>
    <property type="match status" value="1"/>
</dbReference>
<dbReference type="SUPFAM" id="SSF53756">
    <property type="entry name" value="UDP-Glycosyltransferase/glycogen phosphorylase"/>
    <property type="match status" value="1"/>
</dbReference>
<comment type="caution">
    <text evidence="2">The sequence shown here is derived from an EMBL/GenBank/DDBJ whole genome shotgun (WGS) entry which is preliminary data.</text>
</comment>
<dbReference type="AlphaFoldDB" id="A0A1Y1T8N0"/>
<evidence type="ECO:0000313" key="3">
    <source>
        <dbReference type="Proteomes" id="UP000192746"/>
    </source>
</evidence>
<organism evidence="2 3">
    <name type="scientific">Zunongwangia atlantica 22II14-10F7</name>
    <dbReference type="NCBI Taxonomy" id="1185767"/>
    <lineage>
        <taxon>Bacteria</taxon>
        <taxon>Pseudomonadati</taxon>
        <taxon>Bacteroidota</taxon>
        <taxon>Flavobacteriia</taxon>
        <taxon>Flavobacteriales</taxon>
        <taxon>Flavobacteriaceae</taxon>
        <taxon>Zunongwangia</taxon>
    </lineage>
</organism>
<dbReference type="Proteomes" id="UP000192746">
    <property type="component" value="Unassembled WGS sequence"/>
</dbReference>